<organism evidence="9 10">
    <name type="scientific">Abditibacterium utsteinense</name>
    <dbReference type="NCBI Taxonomy" id="1960156"/>
    <lineage>
        <taxon>Bacteria</taxon>
        <taxon>Pseudomonadati</taxon>
        <taxon>Abditibacteriota</taxon>
        <taxon>Abditibacteriia</taxon>
        <taxon>Abditibacteriales</taxon>
        <taxon>Abditibacteriaceae</taxon>
        <taxon>Abditibacterium</taxon>
    </lineage>
</organism>
<dbReference type="GO" id="GO:0005384">
    <property type="term" value="F:manganese ion transmembrane transporter activity"/>
    <property type="evidence" value="ECO:0007669"/>
    <property type="project" value="TreeGrafter"/>
</dbReference>
<feature type="transmembrane region" description="Helical" evidence="7">
    <location>
        <begin position="324"/>
        <end position="350"/>
    </location>
</feature>
<evidence type="ECO:0000256" key="3">
    <source>
        <dbReference type="ARBA" id="ARBA00022692"/>
    </source>
</evidence>
<proteinExistence type="inferred from homology"/>
<evidence type="ECO:0000256" key="5">
    <source>
        <dbReference type="ARBA" id="ARBA00022989"/>
    </source>
</evidence>
<dbReference type="PANTHER" id="PTHR11706">
    <property type="entry name" value="SOLUTE CARRIER PROTEIN FAMILY 11 MEMBER"/>
    <property type="match status" value="1"/>
</dbReference>
<evidence type="ECO:0000256" key="1">
    <source>
        <dbReference type="ARBA" id="ARBA00004141"/>
    </source>
</evidence>
<keyword evidence="7" id="KW-0406">Ion transport</keyword>
<keyword evidence="7" id="KW-1003">Cell membrane</keyword>
<dbReference type="PANTHER" id="PTHR11706:SF33">
    <property type="entry name" value="NATURAL RESISTANCE-ASSOCIATED MACROPHAGE PROTEIN 2"/>
    <property type="match status" value="1"/>
</dbReference>
<keyword evidence="5 7" id="KW-1133">Transmembrane helix</keyword>
<evidence type="ECO:0000256" key="2">
    <source>
        <dbReference type="ARBA" id="ARBA00022448"/>
    </source>
</evidence>
<evidence type="ECO:0000256" key="6">
    <source>
        <dbReference type="ARBA" id="ARBA00023136"/>
    </source>
</evidence>
<accession>A0A2S8SPZ7</accession>
<keyword evidence="2 7" id="KW-0813">Transport</keyword>
<dbReference type="GO" id="GO:0005886">
    <property type="term" value="C:plasma membrane"/>
    <property type="evidence" value="ECO:0007669"/>
    <property type="project" value="UniProtKB-SubCell"/>
</dbReference>
<comment type="subcellular location">
    <subcellularLocation>
        <location evidence="7">Cell membrane</location>
        <topology evidence="7">Multi-pass membrane protein</topology>
    </subcellularLocation>
    <subcellularLocation>
        <location evidence="1">Membrane</location>
        <topology evidence="1">Multi-pass membrane protein</topology>
    </subcellularLocation>
</comment>
<feature type="transmembrane region" description="Helical" evidence="7">
    <location>
        <begin position="280"/>
        <end position="304"/>
    </location>
</feature>
<feature type="transmembrane region" description="Helical" evidence="7">
    <location>
        <begin position="132"/>
        <end position="159"/>
    </location>
</feature>
<dbReference type="GO" id="GO:0046872">
    <property type="term" value="F:metal ion binding"/>
    <property type="evidence" value="ECO:0007669"/>
    <property type="project" value="UniProtKB-UniRule"/>
</dbReference>
<sequence length="465" mass="49567">MNESSLLNSNVDANLDSGATGNANHADSASQSARSLPESNGTISVGGKVGRLKKFLAFAGPGYLISVGYMDPGNWATDLAGGAKFGYALVWVILVSNLMAMLLQTLCARLGIATGKDLAQACRDYYPKPVALALWFLCEIAIIACDLAEVIGSAVALKLLFGLDLMWGVLITGFDVLILLGALRFGFRKLEAIVITLVATIAFCFAVQIFFARPDWSGVARGAFFPSMPNQQAFALALGILGATVMPHNLYLHSSIVQTRALGNSVPEKREAIKYNTLDTVIALGLAFFVNAAILVVAAAVFHAKGQFEVAELEEAYKLLGPSVAAPIASTMFAVALLASGQSSTITGTLAGQIVMEGFLKIRIKPWLRRLITRGLAIIPAMLLIHATGGKQTTNLLILSQIVLSMQLPFAIFPLVMFTSDKKKMGEFANPLSIQILGYAVATIIASLNVYLLFQTARDLIAPHL</sequence>
<evidence type="ECO:0000256" key="8">
    <source>
        <dbReference type="SAM" id="MobiDB-lite"/>
    </source>
</evidence>
<evidence type="ECO:0000256" key="7">
    <source>
        <dbReference type="HAMAP-Rule" id="MF_00221"/>
    </source>
</evidence>
<dbReference type="RefSeq" id="WP_106380961.1">
    <property type="nucleotide sequence ID" value="NZ_NIGF01000019.1"/>
</dbReference>
<reference evidence="9 10" key="1">
    <citation type="journal article" date="2018" name="Syst. Appl. Microbiol.">
        <title>Abditibacterium utsteinense sp. nov., the first cultivated member of candidate phylum FBP, isolated from ice-free Antarctic soil samples.</title>
        <authorList>
            <person name="Tahon G."/>
            <person name="Tytgat B."/>
            <person name="Lebbe L."/>
            <person name="Carlier A."/>
            <person name="Willems A."/>
        </authorList>
    </citation>
    <scope>NUCLEOTIDE SEQUENCE [LARGE SCALE GENOMIC DNA]</scope>
    <source>
        <strain evidence="9 10">LMG 29911</strain>
    </source>
</reference>
<protein>
    <recommendedName>
        <fullName evidence="7">Divalent metal cation transporter MntH</fullName>
    </recommendedName>
</protein>
<name>A0A2S8SPZ7_9BACT</name>
<dbReference type="EMBL" id="NIGF01000019">
    <property type="protein sequence ID" value="PQV62868.1"/>
    <property type="molecule type" value="Genomic_DNA"/>
</dbReference>
<keyword evidence="3 7" id="KW-0812">Transmembrane</keyword>
<gene>
    <name evidence="7" type="primary">mntH</name>
    <name evidence="9" type="ORF">B1R32_1198</name>
</gene>
<dbReference type="InterPro" id="IPR001046">
    <property type="entry name" value="NRAMP_fam"/>
</dbReference>
<keyword evidence="6 7" id="KW-0472">Membrane</keyword>
<feature type="transmembrane region" description="Helical" evidence="7">
    <location>
        <begin position="436"/>
        <end position="454"/>
    </location>
</feature>
<comment type="similarity">
    <text evidence="7">Belongs to the NRAMP family.</text>
</comment>
<comment type="function">
    <text evidence="7">H(+)-stimulated, divalent metal cation uptake system.</text>
</comment>
<dbReference type="HAMAP" id="MF_00221">
    <property type="entry name" value="NRAMP"/>
    <property type="match status" value="1"/>
</dbReference>
<dbReference type="NCBIfam" id="NF037982">
    <property type="entry name" value="Nramp_1"/>
    <property type="match status" value="1"/>
</dbReference>
<dbReference type="AlphaFoldDB" id="A0A2S8SPZ7"/>
<evidence type="ECO:0000313" key="10">
    <source>
        <dbReference type="Proteomes" id="UP000237684"/>
    </source>
</evidence>
<comment type="caution">
    <text evidence="9">The sequence shown here is derived from an EMBL/GenBank/DDBJ whole genome shotgun (WGS) entry which is preliminary data.</text>
</comment>
<dbReference type="Pfam" id="PF01566">
    <property type="entry name" value="Nramp"/>
    <property type="match status" value="1"/>
</dbReference>
<dbReference type="Proteomes" id="UP000237684">
    <property type="component" value="Unassembled WGS sequence"/>
</dbReference>
<keyword evidence="4 7" id="KW-0769">Symport</keyword>
<dbReference type="NCBIfam" id="NF001923">
    <property type="entry name" value="PRK00701.1"/>
    <property type="match status" value="1"/>
</dbReference>
<dbReference type="PRINTS" id="PR00447">
    <property type="entry name" value="NATRESASSCMP"/>
</dbReference>
<feature type="transmembrane region" description="Helical" evidence="7">
    <location>
        <begin position="232"/>
        <end position="252"/>
    </location>
</feature>
<dbReference type="GO" id="GO:0034755">
    <property type="term" value="P:iron ion transmembrane transport"/>
    <property type="evidence" value="ECO:0007669"/>
    <property type="project" value="TreeGrafter"/>
</dbReference>
<feature type="region of interest" description="Disordered" evidence="8">
    <location>
        <begin position="22"/>
        <end position="41"/>
    </location>
</feature>
<feature type="transmembrane region" description="Helical" evidence="7">
    <location>
        <begin position="88"/>
        <end position="112"/>
    </location>
</feature>
<feature type="transmembrane region" description="Helical" evidence="7">
    <location>
        <begin position="192"/>
        <end position="212"/>
    </location>
</feature>
<dbReference type="NCBIfam" id="TIGR01197">
    <property type="entry name" value="nramp"/>
    <property type="match status" value="1"/>
</dbReference>
<dbReference type="GO" id="GO:0015086">
    <property type="term" value="F:cadmium ion transmembrane transporter activity"/>
    <property type="evidence" value="ECO:0007669"/>
    <property type="project" value="TreeGrafter"/>
</dbReference>
<feature type="transmembrane region" description="Helical" evidence="7">
    <location>
        <begin position="396"/>
        <end position="416"/>
    </location>
</feature>
<dbReference type="GO" id="GO:0015293">
    <property type="term" value="F:symporter activity"/>
    <property type="evidence" value="ECO:0007669"/>
    <property type="project" value="UniProtKB-UniRule"/>
</dbReference>
<evidence type="ECO:0000256" key="4">
    <source>
        <dbReference type="ARBA" id="ARBA00022847"/>
    </source>
</evidence>
<feature type="transmembrane region" description="Helical" evidence="7">
    <location>
        <begin position="165"/>
        <end position="185"/>
    </location>
</feature>
<dbReference type="InParanoid" id="A0A2S8SPZ7"/>
<dbReference type="FunCoup" id="A0A2S8SPZ7">
    <property type="interactions" value="288"/>
</dbReference>
<evidence type="ECO:0000313" key="9">
    <source>
        <dbReference type="EMBL" id="PQV62868.1"/>
    </source>
</evidence>
<dbReference type="OrthoDB" id="9787548at2"/>
<keyword evidence="10" id="KW-1185">Reference proteome</keyword>